<reference evidence="2" key="1">
    <citation type="journal article" date="2014" name="Environ. Microbiol.">
        <title>Comparative genomics of the marine bacterial genus Glaciecola reveals the high degree of genomic diversity and genomic characteristic for cold adaptation.</title>
        <authorList>
            <person name="Qin Q.L."/>
            <person name="Xie B.B."/>
            <person name="Yu Y."/>
            <person name="Shu Y.L."/>
            <person name="Rong J.C."/>
            <person name="Zhang Y.J."/>
            <person name="Zhao D.L."/>
            <person name="Chen X.L."/>
            <person name="Zhang X.Y."/>
            <person name="Chen B."/>
            <person name="Zhou B.C."/>
            <person name="Zhang Y.Z."/>
        </authorList>
    </citation>
    <scope>NUCLEOTIDE SEQUENCE [LARGE SCALE GENOMIC DNA]</scope>
    <source>
        <strain evidence="2">ACAM 615</strain>
    </source>
</reference>
<keyword evidence="2" id="KW-1185">Reference proteome</keyword>
<dbReference type="AlphaFoldDB" id="K6Z1B8"/>
<dbReference type="EMBL" id="BAEQ01000051">
    <property type="protein sequence ID" value="GAC29996.1"/>
    <property type="molecule type" value="Genomic_DNA"/>
</dbReference>
<dbReference type="Proteomes" id="UP000006251">
    <property type="component" value="Unassembled WGS sequence"/>
</dbReference>
<proteinExistence type="predicted"/>
<protein>
    <submittedName>
        <fullName evidence="1">Uncharacterized protein</fullName>
    </submittedName>
</protein>
<comment type="caution">
    <text evidence="1">The sequence shown here is derived from an EMBL/GenBank/DDBJ whole genome shotgun (WGS) entry which is preliminary data.</text>
</comment>
<evidence type="ECO:0000313" key="1">
    <source>
        <dbReference type="EMBL" id="GAC29996.1"/>
    </source>
</evidence>
<gene>
    <name evidence="1" type="ORF">GPAL_3145</name>
</gene>
<sequence length="114" mass="12622">MLSSANAMSVMQSYADEDTLAICTGTSVKWISAAIFYQSDDIVEIDAPSDTPEDLHEVSCIFAQFNDSPKDDQFCKLKTLTNDFVTPLVNITKRLFVATDYVNNFLARGPPAFL</sequence>
<organism evidence="1 2">
    <name type="scientific">Brumicola pallidula DSM 14239 = ACAM 615</name>
    <dbReference type="NCBI Taxonomy" id="1121922"/>
    <lineage>
        <taxon>Bacteria</taxon>
        <taxon>Pseudomonadati</taxon>
        <taxon>Pseudomonadota</taxon>
        <taxon>Gammaproteobacteria</taxon>
        <taxon>Alteromonadales</taxon>
        <taxon>Alteromonadaceae</taxon>
        <taxon>Brumicola</taxon>
    </lineage>
</organism>
<evidence type="ECO:0000313" key="2">
    <source>
        <dbReference type="Proteomes" id="UP000006251"/>
    </source>
</evidence>
<accession>K6Z1B8</accession>
<name>K6Z1B8_9ALTE</name>